<accession>A0ABW4SHP1</accession>
<protein>
    <submittedName>
        <fullName evidence="2">Uncharacterized protein</fullName>
    </submittedName>
</protein>
<feature type="transmembrane region" description="Helical" evidence="1">
    <location>
        <begin position="7"/>
        <end position="25"/>
    </location>
</feature>
<sequence>MERHYGKFGAIVGLLTFMLLIFGVRNVLGITLEIKNIIAFTIFGLIIGVGIAALLYYKLRIAFPIFLIAVVLGFFELFRNFLSDTDGFGQLMGILSLFIITSFGLGIALIAEFVTYLIRKNKKE</sequence>
<organism evidence="2 3">
    <name type="scientific">Sporosarcina siberiensis</name>
    <dbReference type="NCBI Taxonomy" id="1365606"/>
    <lineage>
        <taxon>Bacteria</taxon>
        <taxon>Bacillati</taxon>
        <taxon>Bacillota</taxon>
        <taxon>Bacilli</taxon>
        <taxon>Bacillales</taxon>
        <taxon>Caryophanaceae</taxon>
        <taxon>Sporosarcina</taxon>
    </lineage>
</organism>
<comment type="caution">
    <text evidence="2">The sequence shown here is derived from an EMBL/GenBank/DDBJ whole genome shotgun (WGS) entry which is preliminary data.</text>
</comment>
<evidence type="ECO:0000313" key="2">
    <source>
        <dbReference type="EMBL" id="MFD1928390.1"/>
    </source>
</evidence>
<keyword evidence="1" id="KW-0472">Membrane</keyword>
<proteinExistence type="predicted"/>
<dbReference type="EMBL" id="JBHUGI010000027">
    <property type="protein sequence ID" value="MFD1928390.1"/>
    <property type="molecule type" value="Genomic_DNA"/>
</dbReference>
<feature type="transmembrane region" description="Helical" evidence="1">
    <location>
        <begin position="37"/>
        <end position="56"/>
    </location>
</feature>
<reference evidence="3" key="1">
    <citation type="journal article" date="2019" name="Int. J. Syst. Evol. Microbiol.">
        <title>The Global Catalogue of Microorganisms (GCM) 10K type strain sequencing project: providing services to taxonomists for standard genome sequencing and annotation.</title>
        <authorList>
            <consortium name="The Broad Institute Genomics Platform"/>
            <consortium name="The Broad Institute Genome Sequencing Center for Infectious Disease"/>
            <person name="Wu L."/>
            <person name="Ma J."/>
        </authorList>
    </citation>
    <scope>NUCLEOTIDE SEQUENCE [LARGE SCALE GENOMIC DNA]</scope>
    <source>
        <strain evidence="3">CGMCC 4.7177</strain>
    </source>
</reference>
<dbReference type="Proteomes" id="UP001597218">
    <property type="component" value="Unassembled WGS sequence"/>
</dbReference>
<evidence type="ECO:0000256" key="1">
    <source>
        <dbReference type="SAM" id="Phobius"/>
    </source>
</evidence>
<feature type="transmembrane region" description="Helical" evidence="1">
    <location>
        <begin position="63"/>
        <end position="82"/>
    </location>
</feature>
<gene>
    <name evidence="2" type="ORF">ACFSFY_10035</name>
</gene>
<name>A0ABW4SHP1_9BACL</name>
<keyword evidence="1" id="KW-0812">Transmembrane</keyword>
<dbReference type="RefSeq" id="WP_381537718.1">
    <property type="nucleotide sequence ID" value="NZ_JBHUGI010000027.1"/>
</dbReference>
<feature type="transmembrane region" description="Helical" evidence="1">
    <location>
        <begin position="94"/>
        <end position="118"/>
    </location>
</feature>
<keyword evidence="3" id="KW-1185">Reference proteome</keyword>
<keyword evidence="1" id="KW-1133">Transmembrane helix</keyword>
<evidence type="ECO:0000313" key="3">
    <source>
        <dbReference type="Proteomes" id="UP001597218"/>
    </source>
</evidence>